<feature type="domain" description="TypA/BipA C-terminal" evidence="1">
    <location>
        <begin position="1"/>
        <end position="71"/>
    </location>
</feature>
<dbReference type="Pfam" id="PF21018">
    <property type="entry name" value="BipA_C"/>
    <property type="match status" value="1"/>
</dbReference>
<dbReference type="InterPro" id="IPR048876">
    <property type="entry name" value="BipA_C"/>
</dbReference>
<organism evidence="2 3">
    <name type="scientific">Candidatus Merdivivens pullicola</name>
    <dbReference type="NCBI Taxonomy" id="2840872"/>
    <lineage>
        <taxon>Bacteria</taxon>
        <taxon>Pseudomonadati</taxon>
        <taxon>Bacteroidota</taxon>
        <taxon>Bacteroidia</taxon>
        <taxon>Bacteroidales</taxon>
        <taxon>Muribaculaceae</taxon>
        <taxon>Muribaculaceae incertae sedis</taxon>
        <taxon>Candidatus Merdivivens</taxon>
    </lineage>
</organism>
<dbReference type="AlphaFoldDB" id="A0A9D9IG15"/>
<reference evidence="2" key="1">
    <citation type="submission" date="2020-10" db="EMBL/GenBank/DDBJ databases">
        <authorList>
            <person name="Gilroy R."/>
        </authorList>
    </citation>
    <scope>NUCLEOTIDE SEQUENCE</scope>
    <source>
        <strain evidence="2">B1-8020</strain>
    </source>
</reference>
<gene>
    <name evidence="2" type="ORF">IAB81_00220</name>
</gene>
<dbReference type="EMBL" id="JADIMA010000002">
    <property type="protein sequence ID" value="MBO8472043.1"/>
    <property type="molecule type" value="Genomic_DNA"/>
</dbReference>
<comment type="caution">
    <text evidence="2">The sequence shown here is derived from an EMBL/GenBank/DDBJ whole genome shotgun (WGS) entry which is preliminary data.</text>
</comment>
<name>A0A9D9IG15_9BACT</name>
<evidence type="ECO:0000313" key="2">
    <source>
        <dbReference type="EMBL" id="MBO8472043.1"/>
    </source>
</evidence>
<proteinExistence type="predicted"/>
<evidence type="ECO:0000259" key="1">
    <source>
        <dbReference type="Pfam" id="PF21018"/>
    </source>
</evidence>
<feature type="non-terminal residue" evidence="2">
    <location>
        <position position="1"/>
    </location>
</feature>
<protein>
    <submittedName>
        <fullName evidence="2">Translational GTPase TypA</fullName>
    </submittedName>
</protein>
<dbReference type="Gene3D" id="2.40.50.250">
    <property type="entry name" value="bipa protein"/>
    <property type="match status" value="1"/>
</dbReference>
<dbReference type="Gene3D" id="3.30.70.870">
    <property type="entry name" value="Elongation Factor G (Translational Gtpase), domain 3"/>
    <property type="match status" value="1"/>
</dbReference>
<accession>A0A9D9IG15</accession>
<sequence length="84" mass="9570">VVGEHTRENDLNVNVCKTKKLTNMRASGSDDKVMLPPPIVFSLEECLEYIQGDELVEVTPHFMRIRKIILSDTERKRKANSGVE</sequence>
<dbReference type="Proteomes" id="UP000823604">
    <property type="component" value="Unassembled WGS sequence"/>
</dbReference>
<reference evidence="2" key="2">
    <citation type="journal article" date="2021" name="PeerJ">
        <title>Extensive microbial diversity within the chicken gut microbiome revealed by metagenomics and culture.</title>
        <authorList>
            <person name="Gilroy R."/>
            <person name="Ravi A."/>
            <person name="Getino M."/>
            <person name="Pursley I."/>
            <person name="Horton D.L."/>
            <person name="Alikhan N.F."/>
            <person name="Baker D."/>
            <person name="Gharbi K."/>
            <person name="Hall N."/>
            <person name="Watson M."/>
            <person name="Adriaenssens E.M."/>
            <person name="Foster-Nyarko E."/>
            <person name="Jarju S."/>
            <person name="Secka A."/>
            <person name="Antonio M."/>
            <person name="Oren A."/>
            <person name="Chaudhuri R.R."/>
            <person name="La Ragione R."/>
            <person name="Hildebrand F."/>
            <person name="Pallen M.J."/>
        </authorList>
    </citation>
    <scope>NUCLEOTIDE SEQUENCE</scope>
    <source>
        <strain evidence="2">B1-8020</strain>
    </source>
</reference>
<dbReference type="InterPro" id="IPR042116">
    <property type="entry name" value="TypA/BipA_C"/>
</dbReference>
<evidence type="ECO:0000313" key="3">
    <source>
        <dbReference type="Proteomes" id="UP000823604"/>
    </source>
</evidence>